<gene>
    <name evidence="1" type="ORF">LOK49_LG12G01996</name>
</gene>
<proteinExistence type="predicted"/>
<comment type="caution">
    <text evidence="1">The sequence shown here is derived from an EMBL/GenBank/DDBJ whole genome shotgun (WGS) entry which is preliminary data.</text>
</comment>
<evidence type="ECO:0000313" key="2">
    <source>
        <dbReference type="Proteomes" id="UP001060215"/>
    </source>
</evidence>
<keyword evidence="2" id="KW-1185">Reference proteome</keyword>
<reference evidence="1 2" key="1">
    <citation type="journal article" date="2022" name="Plant J.">
        <title>Chromosome-level genome of Camellia lanceoleosa provides a valuable resource for understanding genome evolution and self-incompatibility.</title>
        <authorList>
            <person name="Gong W."/>
            <person name="Xiao S."/>
            <person name="Wang L."/>
            <person name="Liao Z."/>
            <person name="Chang Y."/>
            <person name="Mo W."/>
            <person name="Hu G."/>
            <person name="Li W."/>
            <person name="Zhao G."/>
            <person name="Zhu H."/>
            <person name="Hu X."/>
            <person name="Ji K."/>
            <person name="Xiang X."/>
            <person name="Song Q."/>
            <person name="Yuan D."/>
            <person name="Jin S."/>
            <person name="Zhang L."/>
        </authorList>
    </citation>
    <scope>NUCLEOTIDE SEQUENCE [LARGE SCALE GENOMIC DNA]</scope>
    <source>
        <strain evidence="1">SQ_2022a</strain>
    </source>
</reference>
<name>A0ACC0FS66_9ERIC</name>
<protein>
    <submittedName>
        <fullName evidence="1">Disease resistance protein SUMM2</fullName>
    </submittedName>
</protein>
<evidence type="ECO:0000313" key="1">
    <source>
        <dbReference type="EMBL" id="KAI7991473.1"/>
    </source>
</evidence>
<accession>A0ACC0FS66</accession>
<sequence length="1286" mass="149151">MENIRSTIEIGKNLCDLTGPWIGYHNNLDTNMETLKRKMEQLNGRNNDINVEVNYAEQRSRKKRRVEVKHWQEYVQRITTDVQTLERQEQEVQGLKNAFKRAQLGKHVVDKIEEVEKLYENGEFSNGLLIDDPTCGYAIPTAESLAEPTSARNKEKIWNFLMDDAVRKIGVHGMGGVGKTTIMKSINNQLFSGTSTFSDVIWVTVSKAFDIKNLQRQIAKKLKIDLSDNEDELHSASEIHNMLSQKKRYVLILDDLWKEFPLEKMGIPEPTRDNGCKLVLTTRSLDVCTKMNCKPVEMELLTEEEALNLYMNNVKESQTMLTTEVEEIAKEVAKKCARLPLAIVVMAGCMRGVNDIREWRNARNVQWLLDKEGLFEQLKFSYSRLKDEQERHCFLYCALYPEDHDINREELIEYWIAEGLISEMNNIEAMFDEGHSILNKLIKTCLLVKSIMYDRECVKMHDLIRDMALKITSASPRFMVRAGEGLKRVPHKDWSEDLERVSLMWNHIEELPSEPPNCPRLITFLFRGNISKELRIQNSFFLYMPRLKVLDLSNTNIESLPDSISMLENLHQLLLCGCHQLKNVPSLEKLKALEHFELSRSQIEKVPQGIRELVNLRKLRLQDNHKLKYVPSLEKLKALEHFELTGSQIEEAPQGIEELVNLKKLRLRENRYLKHVPSLEKLKALEHFELTGSQIEEAPQGIEELVNLKTLRLWKNRNLKYVPSLEKLKALEHFELIGSQIEEAPQGIEELVNLRKLRLMENHDLKYLPSLEKLKALEHLELTHSQIEVPQGIEELVNLRNLILWWNCNLKYVPSLEKLKALEHFDLSYSQIEEAPQGIEELVNLRRLRLYENRNLKYVPSLEKLKALEHFVLIHSQIEEVPHGIEELVNLRKLELFGYKLGMSPCRKLCRLTQLHYLEIQGTKVKVSAEELLCLKQLKVLKAQLHNVQELTKYVKSAQCKSLEKYSLEVGIVDESNFDTEKEKLTWENYTEFLSSFGVDAVVLPSNIGKLYIERWHNHFSLSDIQSLRDARGLQTFTIKQCDGLESIFSSSSCFSEDYHIPLTTIKELSFSNLPNFRVLFDRVVPPHNISFNLKILVLCQCPKMENIFSALLLHNFPNLEKLQVQSCKNVEEIIVEVETSDRGGHREDDGDTITLPNLKVLFLHSLPRLESIYKGKMVCESLQAILVFNCPMLRRLPISLHMNEDGEQATAPPALPYIGGAKKWWESLEWDNPHTKTTLQPFYSSFYRSATEEEEEEEEEEEAEAEVGDIIKRSIQELLNEDSFH</sequence>
<dbReference type="EMBL" id="CM045770">
    <property type="protein sequence ID" value="KAI7991473.1"/>
    <property type="molecule type" value="Genomic_DNA"/>
</dbReference>
<dbReference type="Proteomes" id="UP001060215">
    <property type="component" value="Chromosome 13"/>
</dbReference>
<organism evidence="1 2">
    <name type="scientific">Camellia lanceoleosa</name>
    <dbReference type="NCBI Taxonomy" id="1840588"/>
    <lineage>
        <taxon>Eukaryota</taxon>
        <taxon>Viridiplantae</taxon>
        <taxon>Streptophyta</taxon>
        <taxon>Embryophyta</taxon>
        <taxon>Tracheophyta</taxon>
        <taxon>Spermatophyta</taxon>
        <taxon>Magnoliopsida</taxon>
        <taxon>eudicotyledons</taxon>
        <taxon>Gunneridae</taxon>
        <taxon>Pentapetalae</taxon>
        <taxon>asterids</taxon>
        <taxon>Ericales</taxon>
        <taxon>Theaceae</taxon>
        <taxon>Camellia</taxon>
    </lineage>
</organism>